<dbReference type="STRING" id="301967.A6E15_09595"/>
<dbReference type="NCBIfam" id="TIGR01439">
    <property type="entry name" value="lp_hng_hel_AbrB"/>
    <property type="match status" value="1"/>
</dbReference>
<protein>
    <submittedName>
        <fullName evidence="3">AbrB family transcriptional regulator</fullName>
    </submittedName>
</protein>
<evidence type="ECO:0000256" key="1">
    <source>
        <dbReference type="SAM" id="MobiDB-lite"/>
    </source>
</evidence>
<dbReference type="OrthoDB" id="67352at2157"/>
<dbReference type="SUPFAM" id="SSF89447">
    <property type="entry name" value="AbrB/MazE/MraZ-like"/>
    <property type="match status" value="1"/>
</dbReference>
<dbReference type="Gene3D" id="2.10.260.10">
    <property type="match status" value="1"/>
</dbReference>
<organism evidence="3 4">
    <name type="scientific">Natrinema saccharevitans</name>
    <dbReference type="NCBI Taxonomy" id="301967"/>
    <lineage>
        <taxon>Archaea</taxon>
        <taxon>Methanobacteriati</taxon>
        <taxon>Methanobacteriota</taxon>
        <taxon>Stenosarchaea group</taxon>
        <taxon>Halobacteria</taxon>
        <taxon>Halobacteriales</taxon>
        <taxon>Natrialbaceae</taxon>
        <taxon>Natrinema</taxon>
    </lineage>
</organism>
<dbReference type="InterPro" id="IPR007159">
    <property type="entry name" value="SpoVT-AbrB_dom"/>
</dbReference>
<dbReference type="Pfam" id="PF04014">
    <property type="entry name" value="MazE_antitoxin"/>
    <property type="match status" value="1"/>
</dbReference>
<sequence length="86" mass="9576">MPHRLEEEPPINDSYSVTVPAAVRRELDIEPGDKIRWRVTEDGTLAVEVVTQRDGTFSELDPVDIGDETDAADDHDFIAGETNRSP</sequence>
<evidence type="ECO:0000259" key="2">
    <source>
        <dbReference type="SMART" id="SM00966"/>
    </source>
</evidence>
<reference evidence="4" key="1">
    <citation type="submission" date="2016-04" db="EMBL/GenBank/DDBJ databases">
        <authorList>
            <person name="Chen S.-C."/>
            <person name="Lai M.-C."/>
        </authorList>
    </citation>
    <scope>NUCLEOTIDE SEQUENCE [LARGE SCALE GENOMIC DNA]</scope>
    <source>
        <strain evidence="4">AB14</strain>
    </source>
</reference>
<dbReference type="RefSeq" id="WP_076145857.1">
    <property type="nucleotide sequence ID" value="NZ_LWLN01000001.1"/>
</dbReference>
<dbReference type="AlphaFoldDB" id="A0A1S8AWY4"/>
<evidence type="ECO:0000313" key="4">
    <source>
        <dbReference type="Proteomes" id="UP000189370"/>
    </source>
</evidence>
<comment type="caution">
    <text evidence="3">The sequence shown here is derived from an EMBL/GenBank/DDBJ whole genome shotgun (WGS) entry which is preliminary data.</text>
</comment>
<name>A0A1S8AWY4_9EURY</name>
<feature type="region of interest" description="Disordered" evidence="1">
    <location>
        <begin position="58"/>
        <end position="86"/>
    </location>
</feature>
<evidence type="ECO:0000313" key="3">
    <source>
        <dbReference type="EMBL" id="OLZ41225.1"/>
    </source>
</evidence>
<accession>A0A1S8AWY4</accession>
<dbReference type="Proteomes" id="UP000189370">
    <property type="component" value="Unassembled WGS sequence"/>
</dbReference>
<dbReference type="InterPro" id="IPR037914">
    <property type="entry name" value="SpoVT-AbrB_sf"/>
</dbReference>
<dbReference type="SMART" id="SM00966">
    <property type="entry name" value="SpoVT_AbrB"/>
    <property type="match status" value="1"/>
</dbReference>
<proteinExistence type="predicted"/>
<feature type="compositionally biased region" description="Acidic residues" evidence="1">
    <location>
        <begin position="61"/>
        <end position="71"/>
    </location>
</feature>
<keyword evidence="4" id="KW-1185">Reference proteome</keyword>
<dbReference type="GO" id="GO:0003677">
    <property type="term" value="F:DNA binding"/>
    <property type="evidence" value="ECO:0007669"/>
    <property type="project" value="InterPro"/>
</dbReference>
<dbReference type="EMBL" id="LWLN01000001">
    <property type="protein sequence ID" value="OLZ41225.1"/>
    <property type="molecule type" value="Genomic_DNA"/>
</dbReference>
<gene>
    <name evidence="3" type="ORF">A6E15_09595</name>
</gene>
<feature type="domain" description="SpoVT-AbrB" evidence="2">
    <location>
        <begin position="9"/>
        <end position="55"/>
    </location>
</feature>